<dbReference type="Gene3D" id="3.30.470.20">
    <property type="entry name" value="ATP-grasp fold, B domain"/>
    <property type="match status" value="1"/>
</dbReference>
<feature type="binding site" evidence="4">
    <location>
        <position position="103"/>
    </location>
    <ligand>
        <name>ATP</name>
        <dbReference type="ChEBI" id="CHEBI:30616"/>
    </ligand>
</feature>
<comment type="caution">
    <text evidence="4">Lacks conserved residue(s) required for the propagation of feature annotation.</text>
</comment>
<comment type="subunit">
    <text evidence="4 5">Homodimer.</text>
</comment>
<dbReference type="InterPro" id="IPR005875">
    <property type="entry name" value="PurK"/>
</dbReference>
<dbReference type="Pfam" id="PF02222">
    <property type="entry name" value="ATP-grasp"/>
    <property type="match status" value="1"/>
</dbReference>
<keyword evidence="1 4" id="KW-0547">Nucleotide-binding</keyword>
<sequence>MSRRYRVGIIGGGQLARMMQQAAIGLGIETHLLSEGPDTSAAQVVPITEVGDYTDLETLAGFAESCDVITFDHEHVPTRHLRALESQIAVRPGPDALECAQDKARMRERLSSLGVPCPQFAICRSTKELLEFGEKQGWPIIAKTSRGGYDGKGVWKLDGPDAAVIPFESKPAVSAGEEVVILAEEFIDFERELSVIAVRSACQAVVYPVSETTQRNGVCIETITPAPGLSQADATTLQELALRIAGELGVVGVLAVELMQSRDGRVVVNELAMRPHNTGHWSIDGARTSQFANHIRAVLDLPLGSPEMTSPVAVMTNILGGSEDDLTEALRHVFARDREVAVHLYGKQVRPGRKVGHVTACDTSLSAALRRSRHAAGYLMGEIDE</sequence>
<dbReference type="RefSeq" id="WP_212321711.1">
    <property type="nucleotide sequence ID" value="NZ_AP024463.1"/>
</dbReference>
<feature type="binding site" evidence="4">
    <location>
        <begin position="269"/>
        <end position="270"/>
    </location>
    <ligand>
        <name>ATP</name>
        <dbReference type="ChEBI" id="CHEBI:30616"/>
    </ligand>
</feature>
<dbReference type="GO" id="GO:0034028">
    <property type="term" value="F:5-(carboxyamino)imidazole ribonucleotide synthase activity"/>
    <property type="evidence" value="ECO:0007669"/>
    <property type="project" value="UniProtKB-EC"/>
</dbReference>
<dbReference type="HAMAP" id="MF_01928">
    <property type="entry name" value="PurK"/>
    <property type="match status" value="1"/>
</dbReference>
<dbReference type="InterPro" id="IPR040686">
    <property type="entry name" value="PurK_C"/>
</dbReference>
<dbReference type="PANTHER" id="PTHR11609">
    <property type="entry name" value="PURINE BIOSYNTHESIS PROTEIN 6/7, PUR6/7"/>
    <property type="match status" value="1"/>
</dbReference>
<feature type="binding site" evidence="4">
    <location>
        <position position="143"/>
    </location>
    <ligand>
        <name>ATP</name>
        <dbReference type="ChEBI" id="CHEBI:30616"/>
    </ligand>
</feature>
<dbReference type="PROSITE" id="PS50975">
    <property type="entry name" value="ATP_GRASP"/>
    <property type="match status" value="1"/>
</dbReference>
<keyword evidence="8" id="KW-1185">Reference proteome</keyword>
<evidence type="ECO:0000256" key="1">
    <source>
        <dbReference type="ARBA" id="ARBA00022741"/>
    </source>
</evidence>
<feature type="domain" description="ATP-grasp" evidence="6">
    <location>
        <begin position="107"/>
        <end position="299"/>
    </location>
</feature>
<dbReference type="NCBIfam" id="TIGR01161">
    <property type="entry name" value="purK"/>
    <property type="match status" value="1"/>
</dbReference>
<evidence type="ECO:0000256" key="3">
    <source>
        <dbReference type="ARBA" id="ARBA00022840"/>
    </source>
</evidence>
<dbReference type="SUPFAM" id="SSF52440">
    <property type="entry name" value="PreATP-grasp domain"/>
    <property type="match status" value="1"/>
</dbReference>
<evidence type="ECO:0000313" key="7">
    <source>
        <dbReference type="EMBL" id="QUC07320.1"/>
    </source>
</evidence>
<evidence type="ECO:0000259" key="6">
    <source>
        <dbReference type="PROSITE" id="PS50975"/>
    </source>
</evidence>
<organism evidence="7 8">
    <name type="scientific">Arachnia rubra</name>
    <dbReference type="NCBI Taxonomy" id="1547448"/>
    <lineage>
        <taxon>Bacteria</taxon>
        <taxon>Bacillati</taxon>
        <taxon>Actinomycetota</taxon>
        <taxon>Actinomycetes</taxon>
        <taxon>Propionibacteriales</taxon>
        <taxon>Propionibacteriaceae</taxon>
        <taxon>Arachnia</taxon>
    </lineage>
</organism>
<gene>
    <name evidence="4 5" type="primary">purK</name>
    <name evidence="7" type="ORF">J5A65_10270</name>
</gene>
<dbReference type="PANTHER" id="PTHR11609:SF5">
    <property type="entry name" value="PHOSPHORIBOSYLAMINOIMIDAZOLE CARBOXYLASE"/>
    <property type="match status" value="1"/>
</dbReference>
<comment type="function">
    <text evidence="4">Catalyzes the ATP-dependent conversion of 5-aminoimidazole ribonucleotide (AIR) and HCO(3)(-) to N5-carboxyaminoimidazole ribonucleotide (N5-CAIR).</text>
</comment>
<evidence type="ECO:0000313" key="8">
    <source>
        <dbReference type="Proteomes" id="UP000678513"/>
    </source>
</evidence>
<dbReference type="InterPro" id="IPR013815">
    <property type="entry name" value="ATP_grasp_subdomain_1"/>
</dbReference>
<accession>A0ABX7Y376</accession>
<feature type="binding site" evidence="4">
    <location>
        <begin position="184"/>
        <end position="187"/>
    </location>
    <ligand>
        <name>ATP</name>
        <dbReference type="ChEBI" id="CHEBI:30616"/>
    </ligand>
</feature>
<comment type="similarity">
    <text evidence="4 5">Belongs to the PurK/PurT family.</text>
</comment>
<keyword evidence="4 5" id="KW-0436">Ligase</keyword>
<name>A0ABX7Y376_9ACTN</name>
<proteinExistence type="inferred from homology"/>
<dbReference type="Gene3D" id="3.40.50.20">
    <property type="match status" value="1"/>
</dbReference>
<dbReference type="InterPro" id="IPR011054">
    <property type="entry name" value="Rudment_hybrid_motif"/>
</dbReference>
<dbReference type="SUPFAM" id="SSF56059">
    <property type="entry name" value="Glutathione synthetase ATP-binding domain-like"/>
    <property type="match status" value="1"/>
</dbReference>
<dbReference type="InterPro" id="IPR003135">
    <property type="entry name" value="ATP-grasp_carboxylate-amine"/>
</dbReference>
<comment type="catalytic activity">
    <reaction evidence="4 5">
        <text>5-amino-1-(5-phospho-beta-D-ribosyl)imidazole + hydrogencarbonate + ATP = 5-carboxyamino-1-(5-phospho-D-ribosyl)imidazole + ADP + phosphate + 2 H(+)</text>
        <dbReference type="Rhea" id="RHEA:19317"/>
        <dbReference type="ChEBI" id="CHEBI:15378"/>
        <dbReference type="ChEBI" id="CHEBI:17544"/>
        <dbReference type="ChEBI" id="CHEBI:30616"/>
        <dbReference type="ChEBI" id="CHEBI:43474"/>
        <dbReference type="ChEBI" id="CHEBI:58730"/>
        <dbReference type="ChEBI" id="CHEBI:137981"/>
        <dbReference type="ChEBI" id="CHEBI:456216"/>
        <dbReference type="EC" id="6.3.4.18"/>
    </reaction>
</comment>
<dbReference type="SUPFAM" id="SSF51246">
    <property type="entry name" value="Rudiment single hybrid motif"/>
    <property type="match status" value="1"/>
</dbReference>
<dbReference type="NCBIfam" id="NF004680">
    <property type="entry name" value="PRK06019.1-6"/>
    <property type="match status" value="1"/>
</dbReference>
<protein>
    <recommendedName>
        <fullName evidence="4 5">N5-carboxyaminoimidazole ribonucleotide synthase</fullName>
        <shortName evidence="4 5">N5-CAIR synthase</shortName>
        <ecNumber evidence="4 5">6.3.4.18</ecNumber>
    </recommendedName>
    <alternativeName>
        <fullName evidence="4 5">5-(carboxyamino)imidazole ribonucleotide synthetase</fullName>
    </alternativeName>
</protein>
<dbReference type="EMBL" id="CP072384">
    <property type="protein sequence ID" value="QUC07320.1"/>
    <property type="molecule type" value="Genomic_DNA"/>
</dbReference>
<dbReference type="Pfam" id="PF17769">
    <property type="entry name" value="PurK_C"/>
    <property type="match status" value="1"/>
</dbReference>
<dbReference type="Pfam" id="PF22660">
    <property type="entry name" value="RS_preATP-grasp-like"/>
    <property type="match status" value="1"/>
</dbReference>
<dbReference type="Gene3D" id="3.30.1490.20">
    <property type="entry name" value="ATP-grasp fold, A domain"/>
    <property type="match status" value="1"/>
</dbReference>
<dbReference type="NCBIfam" id="NF004679">
    <property type="entry name" value="PRK06019.1-5"/>
    <property type="match status" value="1"/>
</dbReference>
<evidence type="ECO:0000256" key="5">
    <source>
        <dbReference type="RuleBase" id="RU361200"/>
    </source>
</evidence>
<keyword evidence="3 4" id="KW-0067">ATP-binding</keyword>
<dbReference type="InterPro" id="IPR016185">
    <property type="entry name" value="PreATP-grasp_dom_sf"/>
</dbReference>
<dbReference type="EC" id="6.3.4.18" evidence="4 5"/>
<comment type="pathway">
    <text evidence="4 5">Purine metabolism; IMP biosynthesis via de novo pathway; 5-amino-1-(5-phospho-D-ribosyl)imidazole-4-carboxylate from 5-amino-1-(5-phospho-D-ribosyl)imidazole (N5-CAIR route): step 1/2.</text>
</comment>
<dbReference type="InterPro" id="IPR054350">
    <property type="entry name" value="PurT/PurK_preATP-grasp"/>
</dbReference>
<dbReference type="Proteomes" id="UP000678513">
    <property type="component" value="Chromosome"/>
</dbReference>
<feature type="binding site" evidence="4">
    <location>
        <position position="192"/>
    </location>
    <ligand>
        <name>ATP</name>
        <dbReference type="ChEBI" id="CHEBI:30616"/>
    </ligand>
</feature>
<comment type="function">
    <text evidence="5">Catalyzes the ATP-dependent conversion of 5-aminoimidazole ribonucleotide (AIR) and HCO(3)- to N5-carboxyaminoimidazole ribonucleotide (N5-CAIR).</text>
</comment>
<keyword evidence="2 4" id="KW-0658">Purine biosynthesis</keyword>
<dbReference type="InterPro" id="IPR011761">
    <property type="entry name" value="ATP-grasp"/>
</dbReference>
<evidence type="ECO:0000256" key="4">
    <source>
        <dbReference type="HAMAP-Rule" id="MF_01928"/>
    </source>
</evidence>
<evidence type="ECO:0000256" key="2">
    <source>
        <dbReference type="ARBA" id="ARBA00022755"/>
    </source>
</evidence>
<reference evidence="7 8" key="1">
    <citation type="submission" date="2021-03" db="EMBL/GenBank/DDBJ databases">
        <title>Human Oral Microbial Genomes.</title>
        <authorList>
            <person name="Johnston C.D."/>
            <person name="Chen T."/>
            <person name="Dewhirst F.E."/>
        </authorList>
    </citation>
    <scope>NUCLEOTIDE SEQUENCE [LARGE SCALE GENOMIC DNA]</scope>
    <source>
        <strain evidence="7 8">DSMZ 100122</strain>
    </source>
</reference>